<feature type="domain" description="PASTA" evidence="12">
    <location>
        <begin position="418"/>
        <end position="485"/>
    </location>
</feature>
<evidence type="ECO:0000259" key="12">
    <source>
        <dbReference type="PROSITE" id="PS51178"/>
    </source>
</evidence>
<comment type="catalytic activity">
    <reaction evidence="7">
        <text>L-threonyl-[protein] + ATP = O-phospho-L-threonyl-[protein] + ADP + H(+)</text>
        <dbReference type="Rhea" id="RHEA:46608"/>
        <dbReference type="Rhea" id="RHEA-COMP:11060"/>
        <dbReference type="Rhea" id="RHEA-COMP:11605"/>
        <dbReference type="ChEBI" id="CHEBI:15378"/>
        <dbReference type="ChEBI" id="CHEBI:30013"/>
        <dbReference type="ChEBI" id="CHEBI:30616"/>
        <dbReference type="ChEBI" id="CHEBI:61977"/>
        <dbReference type="ChEBI" id="CHEBI:456216"/>
        <dbReference type="EC" id="2.7.11.1"/>
    </reaction>
</comment>
<dbReference type="NCBIfam" id="NF033483">
    <property type="entry name" value="PknB_PASTA_kin"/>
    <property type="match status" value="1"/>
</dbReference>
<evidence type="ECO:0000313" key="14">
    <source>
        <dbReference type="Proteomes" id="UP000051612"/>
    </source>
</evidence>
<dbReference type="PANTHER" id="PTHR43289">
    <property type="entry name" value="MITOGEN-ACTIVATED PROTEIN KINASE KINASE KINASE 20-RELATED"/>
    <property type="match status" value="1"/>
</dbReference>
<dbReference type="Pfam" id="PF03793">
    <property type="entry name" value="PASTA"/>
    <property type="match status" value="3"/>
</dbReference>
<keyword evidence="10" id="KW-0472">Membrane</keyword>
<dbReference type="InterPro" id="IPR008271">
    <property type="entry name" value="Ser/Thr_kinase_AS"/>
</dbReference>
<protein>
    <recommendedName>
        <fullName evidence="1">non-specific serine/threonine protein kinase</fullName>
        <ecNumber evidence="1">2.7.11.1</ecNumber>
    </recommendedName>
</protein>
<organism evidence="13 14">
    <name type="scientific">Ligilactobacillus murinus DSM 20452 = NBRC 14221</name>
    <dbReference type="NCBI Taxonomy" id="1423772"/>
    <lineage>
        <taxon>Bacteria</taxon>
        <taxon>Bacillati</taxon>
        <taxon>Bacillota</taxon>
        <taxon>Bacilli</taxon>
        <taxon>Lactobacillales</taxon>
        <taxon>Lactobacillaceae</taxon>
        <taxon>Ligilactobacillus</taxon>
    </lineage>
</organism>
<keyword evidence="10" id="KW-0812">Transmembrane</keyword>
<dbReference type="GO" id="GO:0004674">
    <property type="term" value="F:protein serine/threonine kinase activity"/>
    <property type="evidence" value="ECO:0007669"/>
    <property type="project" value="UniProtKB-KW"/>
</dbReference>
<evidence type="ECO:0000256" key="3">
    <source>
        <dbReference type="ARBA" id="ARBA00022679"/>
    </source>
</evidence>
<evidence type="ECO:0000256" key="9">
    <source>
        <dbReference type="PROSITE-ProRule" id="PRU10141"/>
    </source>
</evidence>
<feature type="binding site" evidence="9">
    <location>
        <position position="40"/>
    </location>
    <ligand>
        <name>ATP</name>
        <dbReference type="ChEBI" id="CHEBI:30616"/>
    </ligand>
</feature>
<dbReference type="FunFam" id="3.30.200.20:FF:000035">
    <property type="entry name" value="Serine/threonine protein kinase Stk1"/>
    <property type="match status" value="1"/>
</dbReference>
<dbReference type="PANTHER" id="PTHR43289:SF34">
    <property type="entry name" value="SERINE_THREONINE-PROTEIN KINASE YBDM-RELATED"/>
    <property type="match status" value="1"/>
</dbReference>
<dbReference type="InterPro" id="IPR011009">
    <property type="entry name" value="Kinase-like_dom_sf"/>
</dbReference>
<dbReference type="SMART" id="SM00220">
    <property type="entry name" value="S_TKc"/>
    <property type="match status" value="1"/>
</dbReference>
<dbReference type="Gene3D" id="3.30.200.20">
    <property type="entry name" value="Phosphorylase Kinase, domain 1"/>
    <property type="match status" value="1"/>
</dbReference>
<dbReference type="RefSeq" id="WP_056959513.1">
    <property type="nucleotide sequence ID" value="NZ_AYYN01000140.1"/>
</dbReference>
<keyword evidence="2" id="KW-0723">Serine/threonine-protein kinase</keyword>
<dbReference type="SUPFAM" id="SSF56112">
    <property type="entry name" value="Protein kinase-like (PK-like)"/>
    <property type="match status" value="1"/>
</dbReference>
<dbReference type="PROSITE" id="PS00107">
    <property type="entry name" value="PROTEIN_KINASE_ATP"/>
    <property type="match status" value="1"/>
</dbReference>
<evidence type="ECO:0000256" key="1">
    <source>
        <dbReference type="ARBA" id="ARBA00012513"/>
    </source>
</evidence>
<dbReference type="InterPro" id="IPR000719">
    <property type="entry name" value="Prot_kinase_dom"/>
</dbReference>
<gene>
    <name evidence="13" type="ORF">FC48_GL000912</name>
</gene>
<dbReference type="Gene3D" id="1.10.510.10">
    <property type="entry name" value="Transferase(Phosphotransferase) domain 1"/>
    <property type="match status" value="1"/>
</dbReference>
<dbReference type="CDD" id="cd14014">
    <property type="entry name" value="STKc_PknB_like"/>
    <property type="match status" value="1"/>
</dbReference>
<proteinExistence type="predicted"/>
<dbReference type="PROSITE" id="PS00108">
    <property type="entry name" value="PROTEIN_KINASE_ST"/>
    <property type="match status" value="1"/>
</dbReference>
<dbReference type="Pfam" id="PF00069">
    <property type="entry name" value="Pkinase"/>
    <property type="match status" value="1"/>
</dbReference>
<dbReference type="EC" id="2.7.11.1" evidence="1"/>
<name>A0A0R2BCL9_9LACO</name>
<dbReference type="PROSITE" id="PS51178">
    <property type="entry name" value="PASTA"/>
    <property type="match status" value="3"/>
</dbReference>
<dbReference type="CDD" id="cd06577">
    <property type="entry name" value="PASTA_pknB"/>
    <property type="match status" value="2"/>
</dbReference>
<evidence type="ECO:0000256" key="2">
    <source>
        <dbReference type="ARBA" id="ARBA00022527"/>
    </source>
</evidence>
<feature type="domain" description="PASTA" evidence="12">
    <location>
        <begin position="350"/>
        <end position="417"/>
    </location>
</feature>
<comment type="catalytic activity">
    <reaction evidence="8">
        <text>L-seryl-[protein] + ATP = O-phospho-L-seryl-[protein] + ADP + H(+)</text>
        <dbReference type="Rhea" id="RHEA:17989"/>
        <dbReference type="Rhea" id="RHEA-COMP:9863"/>
        <dbReference type="Rhea" id="RHEA-COMP:11604"/>
        <dbReference type="ChEBI" id="CHEBI:15378"/>
        <dbReference type="ChEBI" id="CHEBI:29999"/>
        <dbReference type="ChEBI" id="CHEBI:30616"/>
        <dbReference type="ChEBI" id="CHEBI:83421"/>
        <dbReference type="ChEBI" id="CHEBI:456216"/>
        <dbReference type="EC" id="2.7.11.1"/>
    </reaction>
</comment>
<evidence type="ECO:0000256" key="7">
    <source>
        <dbReference type="ARBA" id="ARBA00047899"/>
    </source>
</evidence>
<keyword evidence="3" id="KW-0808">Transferase</keyword>
<feature type="domain" description="PASTA" evidence="12">
    <location>
        <begin position="486"/>
        <end position="552"/>
    </location>
</feature>
<dbReference type="Gene3D" id="3.30.10.20">
    <property type="match status" value="3"/>
</dbReference>
<dbReference type="SMART" id="SM00740">
    <property type="entry name" value="PASTA"/>
    <property type="match status" value="3"/>
</dbReference>
<dbReference type="FunFam" id="1.10.510.10:FF:000021">
    <property type="entry name" value="Serine/threonine protein kinase"/>
    <property type="match status" value="1"/>
</dbReference>
<reference evidence="13 14" key="1">
    <citation type="journal article" date="2015" name="Genome Announc.">
        <title>Expanding the biotechnology potential of lactobacilli through comparative genomics of 213 strains and associated genera.</title>
        <authorList>
            <person name="Sun Z."/>
            <person name="Harris H.M."/>
            <person name="McCann A."/>
            <person name="Guo C."/>
            <person name="Argimon S."/>
            <person name="Zhang W."/>
            <person name="Yang X."/>
            <person name="Jeffery I.B."/>
            <person name="Cooney J.C."/>
            <person name="Kagawa T.F."/>
            <person name="Liu W."/>
            <person name="Song Y."/>
            <person name="Salvetti E."/>
            <person name="Wrobel A."/>
            <person name="Rasinkangas P."/>
            <person name="Parkhill J."/>
            <person name="Rea M.C."/>
            <person name="O'Sullivan O."/>
            <person name="Ritari J."/>
            <person name="Douillard F.P."/>
            <person name="Paul Ross R."/>
            <person name="Yang R."/>
            <person name="Briner A.E."/>
            <person name="Felis G.E."/>
            <person name="de Vos W.M."/>
            <person name="Barrangou R."/>
            <person name="Klaenhammer T.R."/>
            <person name="Caufield P.W."/>
            <person name="Cui Y."/>
            <person name="Zhang H."/>
            <person name="O'Toole P.W."/>
        </authorList>
    </citation>
    <scope>NUCLEOTIDE SEQUENCE [LARGE SCALE GENOMIC DNA]</scope>
    <source>
        <strain evidence="13 14">DSM 20452</strain>
    </source>
</reference>
<accession>A0A0R2BCL9</accession>
<dbReference type="AlphaFoldDB" id="A0A0R2BCL9"/>
<dbReference type="Proteomes" id="UP000051612">
    <property type="component" value="Unassembled WGS sequence"/>
</dbReference>
<dbReference type="PROSITE" id="PS50011">
    <property type="entry name" value="PROTEIN_KINASE_DOM"/>
    <property type="match status" value="1"/>
</dbReference>
<evidence type="ECO:0000256" key="10">
    <source>
        <dbReference type="SAM" id="Phobius"/>
    </source>
</evidence>
<feature type="domain" description="Protein kinase" evidence="11">
    <location>
        <begin position="11"/>
        <end position="271"/>
    </location>
</feature>
<keyword evidence="5 13" id="KW-0418">Kinase</keyword>
<dbReference type="GO" id="GO:0005524">
    <property type="term" value="F:ATP binding"/>
    <property type="evidence" value="ECO:0007669"/>
    <property type="project" value="UniProtKB-UniRule"/>
</dbReference>
<dbReference type="PATRIC" id="fig|1423772.3.peg.986"/>
<keyword evidence="10" id="KW-1133">Transmembrane helix</keyword>
<feature type="transmembrane region" description="Helical" evidence="10">
    <location>
        <begin position="329"/>
        <end position="350"/>
    </location>
</feature>
<evidence type="ECO:0000256" key="6">
    <source>
        <dbReference type="ARBA" id="ARBA00022840"/>
    </source>
</evidence>
<evidence type="ECO:0000256" key="8">
    <source>
        <dbReference type="ARBA" id="ARBA00048679"/>
    </source>
</evidence>
<dbReference type="InterPro" id="IPR005543">
    <property type="entry name" value="PASTA_dom"/>
</dbReference>
<evidence type="ECO:0000313" key="13">
    <source>
        <dbReference type="EMBL" id="KRM73644.1"/>
    </source>
</evidence>
<evidence type="ECO:0000259" key="11">
    <source>
        <dbReference type="PROSITE" id="PS50011"/>
    </source>
</evidence>
<keyword evidence="4 9" id="KW-0547">Nucleotide-binding</keyword>
<evidence type="ECO:0000256" key="4">
    <source>
        <dbReference type="ARBA" id="ARBA00022741"/>
    </source>
</evidence>
<sequence>MRAGYAINGRYRIIRSLGEGGMANVYLAYDLILEREVAVKLLRLDLSDDKAAVRRFQREANSLIELDDPHIVDIFDVGEDHGMQYLVMEYVKGMDLKRYIEKYKPLAYTKVIEIMEQILSAVKEAHSHGIIHRDLKPQNILLDEAGNVKITDFGIAIALAEETMTKTNTLMGSVHYISPEQARGSMITQQSDIYSLGIILFEMLTGRVPYDGETAVSIALKHYRSQMPAPRSFKQDIPQALENIVLHATAKDCTDRYQNVEEMQADLATCLDEKRAAEQQWRPRTHVEEETKILPNFYDEVAREDKNLTKTIQITPEPKKAVKKTPKRLKIWMLMILSILVVLGALIYTLPKDVSVPDLKGMHKKEAVQLLESQRLSLGKVTYQYNARYDAGCVTFTSPSKGTTVKQRTKIDLILSKGLPKKAFGDYRGRDFSDVNRKLKAQGVTVKQEKQYSDSVASGEIIAQSISPKKKVAFAKTTVTFTVSQGQNFEGMIDLTGYTLSEAKEYARECGLELVVKKASGSKKKATFVIAQEPAVGTPLHEGDVLEITLGRKNENIPYNYEVE</sequence>
<comment type="caution">
    <text evidence="13">The sequence shown here is derived from an EMBL/GenBank/DDBJ whole genome shotgun (WGS) entry which is preliminary data.</text>
</comment>
<dbReference type="EMBL" id="AYYN01000140">
    <property type="protein sequence ID" value="KRM73644.1"/>
    <property type="molecule type" value="Genomic_DNA"/>
</dbReference>
<keyword evidence="6 9" id="KW-0067">ATP-binding</keyword>
<dbReference type="InterPro" id="IPR017441">
    <property type="entry name" value="Protein_kinase_ATP_BS"/>
</dbReference>
<evidence type="ECO:0000256" key="5">
    <source>
        <dbReference type="ARBA" id="ARBA00022777"/>
    </source>
</evidence>